<dbReference type="InterPro" id="IPR004506">
    <property type="entry name" value="MnmA-like"/>
</dbReference>
<evidence type="ECO:0000256" key="10">
    <source>
        <dbReference type="ARBA" id="ARBA00023157"/>
    </source>
</evidence>
<comment type="similarity">
    <text evidence="2">Belongs to the MnmA/TRMU family.</text>
</comment>
<evidence type="ECO:0000256" key="3">
    <source>
        <dbReference type="ARBA" id="ARBA00011953"/>
    </source>
</evidence>
<dbReference type="GO" id="GO:0005524">
    <property type="term" value="F:ATP binding"/>
    <property type="evidence" value="ECO:0007669"/>
    <property type="project" value="UniProtKB-KW"/>
</dbReference>
<dbReference type="AlphaFoldDB" id="A0A9N8VKT4"/>
<protein>
    <recommendedName>
        <fullName evidence="3">tRNA-5-taurinomethyluridine 2-sulfurtransferase</fullName>
        <ecNumber evidence="3">2.8.1.14</ecNumber>
    </recommendedName>
</protein>
<comment type="function">
    <text evidence="1">Catalyzes the 2-thiolation of uridine at the wobble position (U34) of mitochondrial tRNA(Lys), tRNA(Glu) and tRNA(Gln). Required for the formation of 5-taurinomethyl-2-thiouridine (tm5s2U) of mitochondrial tRNA(Lys), tRNA(Glu), and tRNA(Gln) at the wobble position. ATP is required to activate the C2 atom of the wobble base.</text>
</comment>
<evidence type="ECO:0000256" key="5">
    <source>
        <dbReference type="ARBA" id="ARBA00022679"/>
    </source>
</evidence>
<keyword evidence="9" id="KW-0694">RNA-binding</keyword>
<evidence type="ECO:0000256" key="6">
    <source>
        <dbReference type="ARBA" id="ARBA00022694"/>
    </source>
</evidence>
<dbReference type="OrthoDB" id="3685at2759"/>
<dbReference type="GO" id="GO:0000049">
    <property type="term" value="F:tRNA binding"/>
    <property type="evidence" value="ECO:0007669"/>
    <property type="project" value="UniProtKB-KW"/>
</dbReference>
<dbReference type="NCBIfam" id="NF001138">
    <property type="entry name" value="PRK00143.1"/>
    <property type="match status" value="1"/>
</dbReference>
<dbReference type="Pfam" id="PF03054">
    <property type="entry name" value="tRNA_Me_trans"/>
    <property type="match status" value="1"/>
</dbReference>
<reference evidence="13" key="1">
    <citation type="submission" date="2021-06" db="EMBL/GenBank/DDBJ databases">
        <authorList>
            <person name="Kallberg Y."/>
            <person name="Tangrot J."/>
            <person name="Rosling A."/>
        </authorList>
    </citation>
    <scope>NUCLEOTIDE SEQUENCE</scope>
    <source>
        <strain evidence="13">MT106</strain>
    </source>
</reference>
<feature type="domain" description="tRNA-specific 2-thiouridylase MnmA-like central" evidence="12">
    <location>
        <begin position="199"/>
        <end position="262"/>
    </location>
</feature>
<comment type="catalytic activity">
    <reaction evidence="11">
        <text>5-taurinomethyluridine(34) in tRNA + S-sulfanyl-L-cysteinyl-[protein] + AH2 + ATP = 5-taurinomethyl-2-thiouridine(34) in tRNA + L-cysteinyl-[protein] + A + AMP + diphosphate + H(+)</text>
        <dbReference type="Rhea" id="RHEA:47040"/>
        <dbReference type="Rhea" id="RHEA-COMP:10131"/>
        <dbReference type="Rhea" id="RHEA-COMP:11726"/>
        <dbReference type="Rhea" id="RHEA-COMP:11732"/>
        <dbReference type="Rhea" id="RHEA-COMP:11733"/>
        <dbReference type="ChEBI" id="CHEBI:13193"/>
        <dbReference type="ChEBI" id="CHEBI:15378"/>
        <dbReference type="ChEBI" id="CHEBI:17499"/>
        <dbReference type="ChEBI" id="CHEBI:29950"/>
        <dbReference type="ChEBI" id="CHEBI:30616"/>
        <dbReference type="ChEBI" id="CHEBI:33019"/>
        <dbReference type="ChEBI" id="CHEBI:61963"/>
        <dbReference type="ChEBI" id="CHEBI:87171"/>
        <dbReference type="ChEBI" id="CHEBI:87172"/>
        <dbReference type="ChEBI" id="CHEBI:456215"/>
        <dbReference type="EC" id="2.8.1.14"/>
    </reaction>
</comment>
<comment type="caution">
    <text evidence="13">The sequence shown here is derived from an EMBL/GenBank/DDBJ whole genome shotgun (WGS) entry which is preliminary data.</text>
</comment>
<dbReference type="GO" id="GO:0002143">
    <property type="term" value="P:tRNA wobble position uridine thiolation"/>
    <property type="evidence" value="ECO:0007669"/>
    <property type="project" value="TreeGrafter"/>
</dbReference>
<evidence type="ECO:0000259" key="12">
    <source>
        <dbReference type="Pfam" id="PF20259"/>
    </source>
</evidence>
<proteinExistence type="inferred from homology"/>
<dbReference type="Pfam" id="PF20259">
    <property type="entry name" value="tRNA_Me_trans_M"/>
    <property type="match status" value="1"/>
</dbReference>
<keyword evidence="7" id="KW-0547">Nucleotide-binding</keyword>
<evidence type="ECO:0000256" key="8">
    <source>
        <dbReference type="ARBA" id="ARBA00022840"/>
    </source>
</evidence>
<keyword evidence="5" id="KW-0808">Transferase</keyword>
<dbReference type="EMBL" id="CAJVPL010000139">
    <property type="protein sequence ID" value="CAG8453227.1"/>
    <property type="molecule type" value="Genomic_DNA"/>
</dbReference>
<dbReference type="PANTHER" id="PTHR11933">
    <property type="entry name" value="TRNA 5-METHYLAMINOMETHYL-2-THIOURIDYLATE -METHYLTRANSFERASE"/>
    <property type="match status" value="1"/>
</dbReference>
<dbReference type="Gene3D" id="2.40.30.10">
    <property type="entry name" value="Translation factors"/>
    <property type="match status" value="1"/>
</dbReference>
<accession>A0A9N8VKT4</accession>
<dbReference type="PANTHER" id="PTHR11933:SF5">
    <property type="entry name" value="MITOCHONDRIAL TRNA-SPECIFIC 2-THIOURIDYLASE 1"/>
    <property type="match status" value="1"/>
</dbReference>
<dbReference type="SUPFAM" id="SSF52402">
    <property type="entry name" value="Adenine nucleotide alpha hydrolases-like"/>
    <property type="match status" value="1"/>
</dbReference>
<dbReference type="GO" id="GO:0016740">
    <property type="term" value="F:transferase activity"/>
    <property type="evidence" value="ECO:0007669"/>
    <property type="project" value="UniProtKB-KW"/>
</dbReference>
<evidence type="ECO:0000313" key="14">
    <source>
        <dbReference type="Proteomes" id="UP000789831"/>
    </source>
</evidence>
<evidence type="ECO:0000256" key="1">
    <source>
        <dbReference type="ARBA" id="ARBA00003986"/>
    </source>
</evidence>
<dbReference type="FunFam" id="2.30.30.280:FF:000001">
    <property type="entry name" value="tRNA-specific 2-thiouridylase MnmA"/>
    <property type="match status" value="1"/>
</dbReference>
<dbReference type="EC" id="2.8.1.14" evidence="3"/>
<evidence type="ECO:0000256" key="11">
    <source>
        <dbReference type="ARBA" id="ARBA00049564"/>
    </source>
</evidence>
<evidence type="ECO:0000256" key="9">
    <source>
        <dbReference type="ARBA" id="ARBA00022884"/>
    </source>
</evidence>
<keyword evidence="8" id="KW-0067">ATP-binding</keyword>
<keyword evidence="4" id="KW-0820">tRNA-binding</keyword>
<evidence type="ECO:0000313" key="13">
    <source>
        <dbReference type="EMBL" id="CAG8453227.1"/>
    </source>
</evidence>
<keyword evidence="14" id="KW-1185">Reference proteome</keyword>
<dbReference type="NCBIfam" id="TIGR00420">
    <property type="entry name" value="trmU"/>
    <property type="match status" value="1"/>
</dbReference>
<dbReference type="CDD" id="cd01998">
    <property type="entry name" value="MnmA_TRMU-like"/>
    <property type="match status" value="1"/>
</dbReference>
<sequence length="341" mass="38775">MSSSFIKAQKRIAIGLSGGVDSAVAAYFLKKEGHEIIAIFMQNWDDYLGGQPTNICSQTQDWDDAQAIAHQLDIPIYKVDLKKGITPNPDILCNSVIKFHYFTEHVKKEFATDFIATGHYAKIVQEGKEYYLSKPKDNSKDQTYFLCQIDRNLLDKILFPLANSTKKEIRQIAEKAGLINAQKKDSTGICFIGERKFEGFLTNYFPKKKGEVIDVDDKKVIGEHFGTPFFTIGQRRSLGLHGQKKPHYVVGKNIKKNLIYVASGWDNNNQNITAKFRYRQPEIPVKITPLTDFKELKVEFSEKQRAITPGQYAVFYQDNICLGGGVIFNTERNKENSEPNI</sequence>
<name>A0A9N8VKT4_9GLOM</name>
<gene>
    <name evidence="13" type="ORF">AGERDE_LOCUS1852</name>
</gene>
<evidence type="ECO:0000256" key="2">
    <source>
        <dbReference type="ARBA" id="ARBA00006191"/>
    </source>
</evidence>
<dbReference type="InterPro" id="IPR046884">
    <property type="entry name" value="MnmA-like_central"/>
</dbReference>
<organism evidence="13 14">
    <name type="scientific">Ambispora gerdemannii</name>
    <dbReference type="NCBI Taxonomy" id="144530"/>
    <lineage>
        <taxon>Eukaryota</taxon>
        <taxon>Fungi</taxon>
        <taxon>Fungi incertae sedis</taxon>
        <taxon>Mucoromycota</taxon>
        <taxon>Glomeromycotina</taxon>
        <taxon>Glomeromycetes</taxon>
        <taxon>Archaeosporales</taxon>
        <taxon>Ambisporaceae</taxon>
        <taxon>Ambispora</taxon>
    </lineage>
</organism>
<evidence type="ECO:0000256" key="4">
    <source>
        <dbReference type="ARBA" id="ARBA00022555"/>
    </source>
</evidence>
<dbReference type="InterPro" id="IPR014729">
    <property type="entry name" value="Rossmann-like_a/b/a_fold"/>
</dbReference>
<keyword evidence="10" id="KW-1015">Disulfide bond</keyword>
<evidence type="ECO:0000256" key="7">
    <source>
        <dbReference type="ARBA" id="ARBA00022741"/>
    </source>
</evidence>
<dbReference type="Gene3D" id="3.40.50.620">
    <property type="entry name" value="HUPs"/>
    <property type="match status" value="1"/>
</dbReference>
<keyword evidence="6" id="KW-0819">tRNA processing</keyword>
<dbReference type="Proteomes" id="UP000789831">
    <property type="component" value="Unassembled WGS sequence"/>
</dbReference>